<comment type="caution">
    <text evidence="1">The sequence shown here is derived from an EMBL/GenBank/DDBJ whole genome shotgun (WGS) entry which is preliminary data.</text>
</comment>
<feature type="non-terminal residue" evidence="1">
    <location>
        <position position="1"/>
    </location>
</feature>
<gene>
    <name evidence="1" type="ORF">S01H1_67782</name>
</gene>
<protein>
    <recommendedName>
        <fullName evidence="2">Methyltransferase</fullName>
    </recommendedName>
</protein>
<evidence type="ECO:0008006" key="2">
    <source>
        <dbReference type="Google" id="ProtNLM"/>
    </source>
</evidence>
<evidence type="ECO:0000313" key="1">
    <source>
        <dbReference type="EMBL" id="GAG40796.1"/>
    </source>
</evidence>
<accession>X0YW02</accession>
<dbReference type="Gene3D" id="3.40.50.150">
    <property type="entry name" value="Vaccinia Virus protein VP39"/>
    <property type="match status" value="1"/>
</dbReference>
<dbReference type="AlphaFoldDB" id="X0YW02"/>
<dbReference type="InterPro" id="IPR029063">
    <property type="entry name" value="SAM-dependent_MTases_sf"/>
</dbReference>
<name>X0YW02_9ZZZZ</name>
<organism evidence="1">
    <name type="scientific">marine sediment metagenome</name>
    <dbReference type="NCBI Taxonomy" id="412755"/>
    <lineage>
        <taxon>unclassified sequences</taxon>
        <taxon>metagenomes</taxon>
        <taxon>ecological metagenomes</taxon>
    </lineage>
</organism>
<dbReference type="EMBL" id="BARS01044914">
    <property type="protein sequence ID" value="GAG40796.1"/>
    <property type="molecule type" value="Genomic_DNA"/>
</dbReference>
<proteinExistence type="predicted"/>
<reference evidence="1" key="1">
    <citation type="journal article" date="2014" name="Front. Microbiol.">
        <title>High frequency of phylogenetically diverse reductive dehalogenase-homologous genes in deep subseafloor sedimentary metagenomes.</title>
        <authorList>
            <person name="Kawai M."/>
            <person name="Futagami T."/>
            <person name="Toyoda A."/>
            <person name="Takaki Y."/>
            <person name="Nishi S."/>
            <person name="Hori S."/>
            <person name="Arai W."/>
            <person name="Tsubouchi T."/>
            <person name="Morono Y."/>
            <person name="Uchiyama I."/>
            <person name="Ito T."/>
            <person name="Fujiyama A."/>
            <person name="Inagaki F."/>
            <person name="Takami H."/>
        </authorList>
    </citation>
    <scope>NUCLEOTIDE SEQUENCE</scope>
    <source>
        <strain evidence="1">Expedition CK06-06</strain>
    </source>
</reference>
<sequence length="82" mass="9302">SQLIDQIPNFGMVHIDVDVYPVTKFCLEFFEKHTIPGSILIVDDYGNLNCKGAKKAVDEVIQTNSHFKMFYLLTGQALLVRI</sequence>